<evidence type="ECO:0000313" key="1">
    <source>
        <dbReference type="EMBL" id="KOR75743.1"/>
    </source>
</evidence>
<dbReference type="EMBL" id="LHCF01000001">
    <property type="protein sequence ID" value="KOR75743.1"/>
    <property type="molecule type" value="Genomic_DNA"/>
</dbReference>
<dbReference type="Gene3D" id="3.30.420.10">
    <property type="entry name" value="Ribonuclease H-like superfamily/Ribonuclease H"/>
    <property type="match status" value="1"/>
</dbReference>
<dbReference type="SUPFAM" id="SSF53098">
    <property type="entry name" value="Ribonuclease H-like"/>
    <property type="match status" value="1"/>
</dbReference>
<dbReference type="OrthoDB" id="384142at2"/>
<gene>
    <name evidence="1" type="ORF">CPX_001305</name>
</gene>
<dbReference type="Proteomes" id="UP000037386">
    <property type="component" value="Unassembled WGS sequence"/>
</dbReference>
<dbReference type="AlphaFoldDB" id="A0A0M1N0Q7"/>
<accession>A0A0M1N0Q7</accession>
<protein>
    <submittedName>
        <fullName evidence="1">Putative transposase</fullName>
    </submittedName>
</protein>
<sequence length="79" mass="9208">MVDTLNQLKPFQKPCIFHSNQGPQYTEKVFQNLLKQKGYLQSFSDAGFSAHNSCIESFWSNFKGEQLYLRDLENTNTKK</sequence>
<dbReference type="InterPro" id="IPR012337">
    <property type="entry name" value="RNaseH-like_sf"/>
</dbReference>
<comment type="caution">
    <text evidence="1">The sequence shown here is derived from an EMBL/GenBank/DDBJ whole genome shotgun (WGS) entry which is preliminary data.</text>
</comment>
<organism evidence="1 2">
    <name type="scientific">Candidatus Phytoplasma pruni</name>
    <dbReference type="NCBI Taxonomy" id="479893"/>
    <lineage>
        <taxon>Bacteria</taxon>
        <taxon>Bacillati</taxon>
        <taxon>Mycoplasmatota</taxon>
        <taxon>Mollicutes</taxon>
        <taxon>Acholeplasmatales</taxon>
        <taxon>Acholeplasmataceae</taxon>
        <taxon>Candidatus Phytoplasma</taxon>
        <taxon>16SrIII (X-disease group)</taxon>
    </lineage>
</organism>
<reference evidence="2" key="1">
    <citation type="submission" date="2015-05" db="EMBL/GenBank/DDBJ databases">
        <title>Draft genome sequence of 'Candidatus Phytoplasma Pruni' strain CX, a plant pathogenic bacterium.</title>
        <authorList>
            <person name="Lee I.-M."/>
            <person name="Bottner-Parker K.D."/>
            <person name="Shao J."/>
            <person name="Gundersen-Rindal D.E."/>
            <person name="Zhao Y."/>
            <person name="Davis R.E."/>
        </authorList>
    </citation>
    <scope>NUCLEOTIDE SEQUENCE [LARGE SCALE GENOMIC DNA]</scope>
    <source>
        <strain evidence="2">CX</strain>
    </source>
</reference>
<dbReference type="GO" id="GO:0003676">
    <property type="term" value="F:nucleic acid binding"/>
    <property type="evidence" value="ECO:0007669"/>
    <property type="project" value="InterPro"/>
</dbReference>
<evidence type="ECO:0000313" key="2">
    <source>
        <dbReference type="Proteomes" id="UP000037386"/>
    </source>
</evidence>
<name>A0A0M1N0Q7_9MOLU</name>
<proteinExistence type="predicted"/>
<dbReference type="InterPro" id="IPR036397">
    <property type="entry name" value="RNaseH_sf"/>
</dbReference>
<dbReference type="RefSeq" id="WP_053521289.1">
    <property type="nucleotide sequence ID" value="NZ_LHCF01000001.1"/>
</dbReference>
<dbReference type="PATRIC" id="fig|479893.3.peg.83"/>